<feature type="domain" description="VOC" evidence="1">
    <location>
        <begin position="140"/>
        <end position="273"/>
    </location>
</feature>
<dbReference type="CDD" id="cd07247">
    <property type="entry name" value="SgaA_N_like"/>
    <property type="match status" value="1"/>
</dbReference>
<dbReference type="InterPro" id="IPR004360">
    <property type="entry name" value="Glyas_Fos-R_dOase_dom"/>
</dbReference>
<dbReference type="InterPro" id="IPR037523">
    <property type="entry name" value="VOC_core"/>
</dbReference>
<sequence>MSAIRTYPEGVTSWVDVVHRDLVGARDFYAGLFGWTYLEVGGRGKEYLVAQLDGQDVAGLGRAGDETVDGIGSWNTYVAVDDADRVAAEVSAAGGRVVAGPTAAGEGGRLALCEDPGDVPFRLWEAKNRRGAQLTNAPGTWNFSDLHAADPASARDFYASVFGWETTDMGFGAMIRRPGYGDHLAATVDPGIHERQASVGAPAGFADAIGWLATAEEGEEPSWHVTFAVADRDTTAAAVERLGGTIIAAKDTEWTRAAVVRDPQGATFTASQFAPPTG</sequence>
<evidence type="ECO:0000313" key="3">
    <source>
        <dbReference type="Proteomes" id="UP001500622"/>
    </source>
</evidence>
<dbReference type="PANTHER" id="PTHR33993:SF14">
    <property type="entry name" value="GB|AAF24581.1"/>
    <property type="match status" value="1"/>
</dbReference>
<dbReference type="PANTHER" id="PTHR33993">
    <property type="entry name" value="GLYOXALASE-RELATED"/>
    <property type="match status" value="1"/>
</dbReference>
<evidence type="ECO:0000313" key="2">
    <source>
        <dbReference type="EMBL" id="GAA4424962.1"/>
    </source>
</evidence>
<dbReference type="EMBL" id="BAABGN010000009">
    <property type="protein sequence ID" value="GAA4424962.1"/>
    <property type="molecule type" value="Genomic_DNA"/>
</dbReference>
<comment type="caution">
    <text evidence="2">The sequence shown here is derived from an EMBL/GenBank/DDBJ whole genome shotgun (WGS) entry which is preliminary data.</text>
</comment>
<dbReference type="InterPro" id="IPR041581">
    <property type="entry name" value="Glyoxalase_6"/>
</dbReference>
<dbReference type="Pfam" id="PF00903">
    <property type="entry name" value="Glyoxalase"/>
    <property type="match status" value="1"/>
</dbReference>
<dbReference type="InterPro" id="IPR052164">
    <property type="entry name" value="Anthracycline_SecMetBiosynth"/>
</dbReference>
<dbReference type="RefSeq" id="WP_345216322.1">
    <property type="nucleotide sequence ID" value="NZ_BAABGN010000009.1"/>
</dbReference>
<dbReference type="Proteomes" id="UP001500622">
    <property type="component" value="Unassembled WGS sequence"/>
</dbReference>
<evidence type="ECO:0000259" key="1">
    <source>
        <dbReference type="PROSITE" id="PS51819"/>
    </source>
</evidence>
<dbReference type="Pfam" id="PF18029">
    <property type="entry name" value="Glyoxalase_6"/>
    <property type="match status" value="1"/>
</dbReference>
<dbReference type="SUPFAM" id="SSF54593">
    <property type="entry name" value="Glyoxalase/Bleomycin resistance protein/Dihydroxybiphenyl dioxygenase"/>
    <property type="match status" value="1"/>
</dbReference>
<name>A0ABP8L8N2_9MICO</name>
<dbReference type="PROSITE" id="PS51819">
    <property type="entry name" value="VOC"/>
    <property type="match status" value="2"/>
</dbReference>
<organism evidence="2 3">
    <name type="scientific">Georgenia halophila</name>
    <dbReference type="NCBI Taxonomy" id="620889"/>
    <lineage>
        <taxon>Bacteria</taxon>
        <taxon>Bacillati</taxon>
        <taxon>Actinomycetota</taxon>
        <taxon>Actinomycetes</taxon>
        <taxon>Micrococcales</taxon>
        <taxon>Bogoriellaceae</taxon>
        <taxon>Georgenia</taxon>
    </lineage>
</organism>
<reference evidence="3" key="1">
    <citation type="journal article" date="2019" name="Int. J. Syst. Evol. Microbiol.">
        <title>The Global Catalogue of Microorganisms (GCM) 10K type strain sequencing project: providing services to taxonomists for standard genome sequencing and annotation.</title>
        <authorList>
            <consortium name="The Broad Institute Genomics Platform"/>
            <consortium name="The Broad Institute Genome Sequencing Center for Infectious Disease"/>
            <person name="Wu L."/>
            <person name="Ma J."/>
        </authorList>
    </citation>
    <scope>NUCLEOTIDE SEQUENCE [LARGE SCALE GENOMIC DNA]</scope>
    <source>
        <strain evidence="3">JCM 17810</strain>
    </source>
</reference>
<gene>
    <name evidence="2" type="ORF">GCM10023169_22130</name>
</gene>
<accession>A0ABP8L8N2</accession>
<feature type="domain" description="VOC" evidence="1">
    <location>
        <begin position="10"/>
        <end position="126"/>
    </location>
</feature>
<keyword evidence="3" id="KW-1185">Reference proteome</keyword>
<dbReference type="Gene3D" id="3.10.180.10">
    <property type="entry name" value="2,3-Dihydroxybiphenyl 1,2-Dioxygenase, domain 1"/>
    <property type="match status" value="2"/>
</dbReference>
<protein>
    <submittedName>
        <fullName evidence="2">VOC family protein</fullName>
    </submittedName>
</protein>
<dbReference type="InterPro" id="IPR029068">
    <property type="entry name" value="Glyas_Bleomycin-R_OHBP_Dase"/>
</dbReference>
<proteinExistence type="predicted"/>